<dbReference type="AlphaFoldDB" id="A0A5M3MKE2"/>
<comment type="caution">
    <text evidence="2">The sequence shown here is derived from an EMBL/GenBank/DDBJ whole genome shotgun (WGS) entry which is preliminary data.</text>
</comment>
<feature type="region of interest" description="Disordered" evidence="1">
    <location>
        <begin position="184"/>
        <end position="208"/>
    </location>
</feature>
<evidence type="ECO:0000256" key="1">
    <source>
        <dbReference type="SAM" id="MobiDB-lite"/>
    </source>
</evidence>
<evidence type="ECO:0000313" key="3">
    <source>
        <dbReference type="Proteomes" id="UP000053558"/>
    </source>
</evidence>
<protein>
    <submittedName>
        <fullName evidence="2">Uncharacterized protein</fullName>
    </submittedName>
</protein>
<accession>A0A5M3MKE2</accession>
<organism evidence="2 3">
    <name type="scientific">Coniophora puteana (strain RWD-64-598)</name>
    <name type="common">Brown rot fungus</name>
    <dbReference type="NCBI Taxonomy" id="741705"/>
    <lineage>
        <taxon>Eukaryota</taxon>
        <taxon>Fungi</taxon>
        <taxon>Dikarya</taxon>
        <taxon>Basidiomycota</taxon>
        <taxon>Agaricomycotina</taxon>
        <taxon>Agaricomycetes</taxon>
        <taxon>Agaricomycetidae</taxon>
        <taxon>Boletales</taxon>
        <taxon>Coniophorineae</taxon>
        <taxon>Coniophoraceae</taxon>
        <taxon>Coniophora</taxon>
    </lineage>
</organism>
<feature type="region of interest" description="Disordered" evidence="1">
    <location>
        <begin position="1"/>
        <end position="54"/>
    </location>
</feature>
<dbReference type="KEGG" id="cput:CONPUDRAFT_155094"/>
<name>A0A5M3MKE2_CONPW</name>
<evidence type="ECO:0000313" key="2">
    <source>
        <dbReference type="EMBL" id="EIW79699.1"/>
    </source>
</evidence>
<feature type="compositionally biased region" description="Pro residues" evidence="1">
    <location>
        <begin position="34"/>
        <end position="48"/>
    </location>
</feature>
<dbReference type="Proteomes" id="UP000053558">
    <property type="component" value="Unassembled WGS sequence"/>
</dbReference>
<sequence>MTFPLRQGAVPPDLTDIVSSSEPPFENGLSSPYVRPPTPLPPPPPSPHSTPNKLPFRGSAFLGNDYGVHFSCGHVDVSMAGRGTRNETIAGCIGKCCLTVVAETVADVLLNQFKLEFQEMIHCAIRHELLRLYRNDTFNRFFHRCAAEEISRHFEAAKARFSAMDREFSPSHYVVPPVPASLLAPRPNPETHRSTFTPRRASSSPGDKIETIRVRKVDNDRVALGIIPVDGIINRDLDATMRDLVDRLPTRRVPLTENIEVTYYMPHAGSDGPFYWVPYGYAIGVFSEPDHFYTLWAGSNGAEGYRVDTINEGCKCLERALLEGRFGLLR</sequence>
<keyword evidence="3" id="KW-1185">Reference proteome</keyword>
<reference evidence="3" key="1">
    <citation type="journal article" date="2012" name="Science">
        <title>The Paleozoic origin of enzymatic lignin decomposition reconstructed from 31 fungal genomes.</title>
        <authorList>
            <person name="Floudas D."/>
            <person name="Binder M."/>
            <person name="Riley R."/>
            <person name="Barry K."/>
            <person name="Blanchette R.A."/>
            <person name="Henrissat B."/>
            <person name="Martinez A.T."/>
            <person name="Otillar R."/>
            <person name="Spatafora J.W."/>
            <person name="Yadav J.S."/>
            <person name="Aerts A."/>
            <person name="Benoit I."/>
            <person name="Boyd A."/>
            <person name="Carlson A."/>
            <person name="Copeland A."/>
            <person name="Coutinho P.M."/>
            <person name="de Vries R.P."/>
            <person name="Ferreira P."/>
            <person name="Findley K."/>
            <person name="Foster B."/>
            <person name="Gaskell J."/>
            <person name="Glotzer D."/>
            <person name="Gorecki P."/>
            <person name="Heitman J."/>
            <person name="Hesse C."/>
            <person name="Hori C."/>
            <person name="Igarashi K."/>
            <person name="Jurgens J.A."/>
            <person name="Kallen N."/>
            <person name="Kersten P."/>
            <person name="Kohler A."/>
            <person name="Kuees U."/>
            <person name="Kumar T.K.A."/>
            <person name="Kuo A."/>
            <person name="LaButti K."/>
            <person name="Larrondo L.F."/>
            <person name="Lindquist E."/>
            <person name="Ling A."/>
            <person name="Lombard V."/>
            <person name="Lucas S."/>
            <person name="Lundell T."/>
            <person name="Martin R."/>
            <person name="McLaughlin D.J."/>
            <person name="Morgenstern I."/>
            <person name="Morin E."/>
            <person name="Murat C."/>
            <person name="Nagy L.G."/>
            <person name="Nolan M."/>
            <person name="Ohm R.A."/>
            <person name="Patyshakuliyeva A."/>
            <person name="Rokas A."/>
            <person name="Ruiz-Duenas F.J."/>
            <person name="Sabat G."/>
            <person name="Salamov A."/>
            <person name="Samejima M."/>
            <person name="Schmutz J."/>
            <person name="Slot J.C."/>
            <person name="St John F."/>
            <person name="Stenlid J."/>
            <person name="Sun H."/>
            <person name="Sun S."/>
            <person name="Syed K."/>
            <person name="Tsang A."/>
            <person name="Wiebenga A."/>
            <person name="Young D."/>
            <person name="Pisabarro A."/>
            <person name="Eastwood D.C."/>
            <person name="Martin F."/>
            <person name="Cullen D."/>
            <person name="Grigoriev I.V."/>
            <person name="Hibbett D.S."/>
        </authorList>
    </citation>
    <scope>NUCLEOTIDE SEQUENCE [LARGE SCALE GENOMIC DNA]</scope>
    <source>
        <strain evidence="3">RWD-64-598 SS2</strain>
    </source>
</reference>
<dbReference type="GeneID" id="19203371"/>
<gene>
    <name evidence="2" type="ORF">CONPUDRAFT_155094</name>
</gene>
<proteinExistence type="predicted"/>
<dbReference type="EMBL" id="JH711580">
    <property type="protein sequence ID" value="EIW79699.1"/>
    <property type="molecule type" value="Genomic_DNA"/>
</dbReference>
<dbReference type="RefSeq" id="XP_007770067.1">
    <property type="nucleotide sequence ID" value="XM_007771877.1"/>
</dbReference>
<feature type="compositionally biased region" description="Polar residues" evidence="1">
    <location>
        <begin position="194"/>
        <end position="205"/>
    </location>
</feature>